<comment type="similarity">
    <text evidence="2">Belongs to the ISY1 family.</text>
</comment>
<evidence type="ECO:0000256" key="4">
    <source>
        <dbReference type="ARBA" id="ARBA00022728"/>
    </source>
</evidence>
<keyword evidence="6" id="KW-0539">Nucleus</keyword>
<sequence length="227" mass="26798">MSRNAEKSSSALVRYQELQAEESGGFKDFSRYRRPRRVASVRNLKDALEWRAQVAKEISDKITRIYDPSLNEWQVEELNDQLNELVKERNRWDWHIQKGLGGAKPRKNGTVSGKLIAGKRYFGRALELPEVQKILKEQEESKKSNRELVNTRSIPNDYNDDYYGTIEDTTELKQFESSWTPVLRKHYGKKDAGADQLENDTHIPDQKEMERWLVERRKQKLLKELRF</sequence>
<comment type="subcellular location">
    <subcellularLocation>
        <location evidence="1">Nucleus</location>
    </subcellularLocation>
</comment>
<dbReference type="FunFam" id="1.10.287.660:FF:000001">
    <property type="entry name" value="pre-mRNA-splicing factor ISY1 homolog"/>
    <property type="match status" value="1"/>
</dbReference>
<dbReference type="GO" id="GO:0005684">
    <property type="term" value="C:U2-type spliceosomal complex"/>
    <property type="evidence" value="ECO:0007669"/>
    <property type="project" value="UniProtKB-ARBA"/>
</dbReference>
<reference evidence="8 9" key="1">
    <citation type="submission" date="2016-08" db="EMBL/GenBank/DDBJ databases">
        <title>Draft genome sequence of allopolyploid Zygosaccharomyces rouxii.</title>
        <authorList>
            <person name="Watanabe J."/>
            <person name="Uehara K."/>
            <person name="Mogi Y."/>
            <person name="Tsukioka Y."/>
        </authorList>
    </citation>
    <scope>NUCLEOTIDE SEQUENCE [LARGE SCALE GENOMIC DNA]</scope>
    <source>
        <strain evidence="8 9">NBRC 110957</strain>
    </source>
</reference>
<keyword evidence="5" id="KW-0508">mRNA splicing</keyword>
<evidence type="ECO:0000313" key="8">
    <source>
        <dbReference type="EMBL" id="GAV49994.1"/>
    </source>
</evidence>
<name>A0A1Q3A2P9_ZYGRO</name>
<proteinExistence type="inferred from homology"/>
<dbReference type="eggNOG" id="KOG3068">
    <property type="taxonomic scope" value="Eukaryota"/>
</dbReference>
<keyword evidence="4" id="KW-0747">Spliceosome</keyword>
<evidence type="ECO:0000256" key="3">
    <source>
        <dbReference type="ARBA" id="ARBA00019194"/>
    </source>
</evidence>
<dbReference type="InterPro" id="IPR009360">
    <property type="entry name" value="Isy1"/>
</dbReference>
<dbReference type="SUPFAM" id="SSF140102">
    <property type="entry name" value="ISY1 domain-like"/>
    <property type="match status" value="1"/>
</dbReference>
<organism evidence="8 9">
    <name type="scientific">Zygosaccharomyces rouxii</name>
    <dbReference type="NCBI Taxonomy" id="4956"/>
    <lineage>
        <taxon>Eukaryota</taxon>
        <taxon>Fungi</taxon>
        <taxon>Dikarya</taxon>
        <taxon>Ascomycota</taxon>
        <taxon>Saccharomycotina</taxon>
        <taxon>Saccharomycetes</taxon>
        <taxon>Saccharomycetales</taxon>
        <taxon>Saccharomycetaceae</taxon>
        <taxon>Zygosaccharomyces</taxon>
    </lineage>
</organism>
<dbReference type="EMBL" id="BDGX01000019">
    <property type="protein sequence ID" value="GAV49994.1"/>
    <property type="molecule type" value="Genomic_DNA"/>
</dbReference>
<gene>
    <name evidence="8" type="ORF">ZYGR_0S01270</name>
</gene>
<dbReference type="GO" id="GO:0071014">
    <property type="term" value="C:post-mRNA release spliceosomal complex"/>
    <property type="evidence" value="ECO:0007669"/>
    <property type="project" value="UniProtKB-ARBA"/>
</dbReference>
<dbReference type="GO" id="GO:0000974">
    <property type="term" value="C:Prp19 complex"/>
    <property type="evidence" value="ECO:0007669"/>
    <property type="project" value="UniProtKB-ARBA"/>
</dbReference>
<comment type="caution">
    <text evidence="8">The sequence shown here is derived from an EMBL/GenBank/DDBJ whole genome shotgun (WGS) entry which is preliminary data.</text>
</comment>
<protein>
    <recommendedName>
        <fullName evidence="3">Pre-mRNA-splicing factor ISY1</fullName>
    </recommendedName>
    <alternativeName>
        <fullName evidence="7">Pre-mRNA-splicing factor isy1</fullName>
    </alternativeName>
</protein>
<evidence type="ECO:0000256" key="2">
    <source>
        <dbReference type="ARBA" id="ARBA00007002"/>
    </source>
</evidence>
<evidence type="ECO:0000256" key="6">
    <source>
        <dbReference type="ARBA" id="ARBA00023242"/>
    </source>
</evidence>
<evidence type="ECO:0000256" key="7">
    <source>
        <dbReference type="ARBA" id="ARBA00073166"/>
    </source>
</evidence>
<dbReference type="AlphaFoldDB" id="A0A1Q3A2P9"/>
<evidence type="ECO:0000313" key="9">
    <source>
        <dbReference type="Proteomes" id="UP000187013"/>
    </source>
</evidence>
<dbReference type="Proteomes" id="UP000187013">
    <property type="component" value="Unassembled WGS sequence"/>
</dbReference>
<dbReference type="PANTHER" id="PTHR13021">
    <property type="entry name" value="PRE-MRNA-SPLICING FACTOR ISY1"/>
    <property type="match status" value="1"/>
</dbReference>
<dbReference type="Pfam" id="PF06246">
    <property type="entry name" value="Isy1"/>
    <property type="match status" value="1"/>
</dbReference>
<dbReference type="InterPro" id="IPR029012">
    <property type="entry name" value="Helix_hairpin_bin_sf"/>
</dbReference>
<dbReference type="OrthoDB" id="1739576at2759"/>
<dbReference type="Gene3D" id="1.10.287.660">
    <property type="entry name" value="Helix hairpin bin"/>
    <property type="match status" value="1"/>
</dbReference>
<evidence type="ECO:0000256" key="5">
    <source>
        <dbReference type="ARBA" id="ARBA00023187"/>
    </source>
</evidence>
<evidence type="ECO:0000256" key="1">
    <source>
        <dbReference type="ARBA" id="ARBA00004123"/>
    </source>
</evidence>
<keyword evidence="4" id="KW-0507">mRNA processing</keyword>
<accession>A0A1Q3A2P9</accession>
<dbReference type="InterPro" id="IPR037200">
    <property type="entry name" value="Isy1_sf"/>
</dbReference>
<dbReference type="GO" id="GO:0000350">
    <property type="term" value="P:generation of catalytic spliceosome for second transesterification step"/>
    <property type="evidence" value="ECO:0007669"/>
    <property type="project" value="InterPro"/>
</dbReference>